<dbReference type="STRING" id="2163413.A0A4P6XUG8"/>
<dbReference type="Proteomes" id="UP000292447">
    <property type="component" value="Chromosome VI"/>
</dbReference>
<evidence type="ECO:0000256" key="2">
    <source>
        <dbReference type="ARBA" id="ARBA00009359"/>
    </source>
</evidence>
<keyword evidence="4" id="KW-0238">DNA-binding</keyword>
<dbReference type="PANTHER" id="PTHR28680:SF1">
    <property type="entry name" value="CENTROMERE PROTEIN X"/>
    <property type="match status" value="1"/>
</dbReference>
<comment type="subcellular location">
    <subcellularLocation>
        <location evidence="1">Nucleus</location>
    </subcellularLocation>
</comment>
<dbReference type="CDD" id="cd22921">
    <property type="entry name" value="HFD_CENP-X"/>
    <property type="match status" value="1"/>
</dbReference>
<dbReference type="GO" id="GO:0003677">
    <property type="term" value="F:DNA binding"/>
    <property type="evidence" value="ECO:0007669"/>
    <property type="project" value="UniProtKB-KW"/>
</dbReference>
<evidence type="ECO:0000256" key="3">
    <source>
        <dbReference type="ARBA" id="ARBA00022763"/>
    </source>
</evidence>
<dbReference type="Pfam" id="PF09415">
    <property type="entry name" value="CENP-X"/>
    <property type="match status" value="1"/>
</dbReference>
<dbReference type="InterPro" id="IPR018552">
    <property type="entry name" value="CENP-X"/>
</dbReference>
<dbReference type="GO" id="GO:0071821">
    <property type="term" value="C:FANCM-MHF complex"/>
    <property type="evidence" value="ECO:0007669"/>
    <property type="project" value="TreeGrafter"/>
</dbReference>
<name>A0A4P6XUG8_9ASCO</name>
<gene>
    <name evidence="8" type="primary">MPUL0F00660</name>
    <name evidence="8" type="ORF">METSCH_F00660</name>
</gene>
<feature type="region of interest" description="Disordered" evidence="7">
    <location>
        <begin position="53"/>
        <end position="106"/>
    </location>
</feature>
<keyword evidence="9" id="KW-1185">Reference proteome</keyword>
<organism evidence="8 9">
    <name type="scientific">Metschnikowia aff. pulcherrima</name>
    <dbReference type="NCBI Taxonomy" id="2163413"/>
    <lineage>
        <taxon>Eukaryota</taxon>
        <taxon>Fungi</taxon>
        <taxon>Dikarya</taxon>
        <taxon>Ascomycota</taxon>
        <taxon>Saccharomycotina</taxon>
        <taxon>Pichiomycetes</taxon>
        <taxon>Metschnikowiaceae</taxon>
        <taxon>Metschnikowia</taxon>
    </lineage>
</organism>
<accession>A0A4P6XUG8</accession>
<evidence type="ECO:0000256" key="7">
    <source>
        <dbReference type="SAM" id="MobiDB-lite"/>
    </source>
</evidence>
<evidence type="ECO:0000256" key="5">
    <source>
        <dbReference type="ARBA" id="ARBA00023204"/>
    </source>
</evidence>
<dbReference type="GO" id="GO:0031297">
    <property type="term" value="P:replication fork processing"/>
    <property type="evidence" value="ECO:0007669"/>
    <property type="project" value="TreeGrafter"/>
</dbReference>
<evidence type="ECO:0000313" key="9">
    <source>
        <dbReference type="Proteomes" id="UP000292447"/>
    </source>
</evidence>
<proteinExistence type="inferred from homology"/>
<protein>
    <submittedName>
        <fullName evidence="8">CENP-S associating Centromere protein X</fullName>
    </submittedName>
</protein>
<evidence type="ECO:0000256" key="4">
    <source>
        <dbReference type="ARBA" id="ARBA00023125"/>
    </source>
</evidence>
<dbReference type="EMBL" id="CP034461">
    <property type="protein sequence ID" value="QBM90485.1"/>
    <property type="molecule type" value="Genomic_DNA"/>
</dbReference>
<dbReference type="GO" id="GO:0006281">
    <property type="term" value="P:DNA repair"/>
    <property type="evidence" value="ECO:0007669"/>
    <property type="project" value="UniProtKB-KW"/>
</dbReference>
<reference evidence="9" key="1">
    <citation type="submission" date="2019-03" db="EMBL/GenBank/DDBJ databases">
        <title>Snf2 controls pulcherriminic acid biosynthesis and connects pigmentation and antifungal activity of the yeast Metschnikowia pulcherrima.</title>
        <authorList>
            <person name="Gore-Lloyd D."/>
            <person name="Sumann I."/>
            <person name="Brachmann A.O."/>
            <person name="Schneeberger K."/>
            <person name="Ortiz-Merino R.A."/>
            <person name="Moreno-Beltran M."/>
            <person name="Schlaefli M."/>
            <person name="Kirner P."/>
            <person name="Santos Kron A."/>
            <person name="Wolfe K.H."/>
            <person name="Piel J."/>
            <person name="Ahrens C.H."/>
            <person name="Henk D."/>
            <person name="Freimoser F.M."/>
        </authorList>
    </citation>
    <scope>NUCLEOTIDE SEQUENCE [LARGE SCALE GENOMIC DNA]</scope>
    <source>
        <strain evidence="9">APC 1.2</strain>
    </source>
</reference>
<sequence>MVPPSTVARVFSEVSFARDSTRITSSAVALSAEYIRLFVLEAILRANAQRLSEEKPTEIDGIDNTENIDTRDALETHDQFPDSYDDIDEEDRGLGVSTQMPPATDANDALTTRHLAAISGLLVMDF</sequence>
<keyword evidence="6" id="KW-0539">Nucleus</keyword>
<evidence type="ECO:0000313" key="8">
    <source>
        <dbReference type="EMBL" id="QBM90485.1"/>
    </source>
</evidence>
<dbReference type="AlphaFoldDB" id="A0A4P6XUG8"/>
<dbReference type="PANTHER" id="PTHR28680">
    <property type="entry name" value="CENTROMERE PROTEIN X"/>
    <property type="match status" value="1"/>
</dbReference>
<keyword evidence="3" id="KW-0227">DNA damage</keyword>
<dbReference type="GO" id="GO:0000712">
    <property type="term" value="P:resolution of meiotic recombination intermediates"/>
    <property type="evidence" value="ECO:0007669"/>
    <property type="project" value="TreeGrafter"/>
</dbReference>
<comment type="similarity">
    <text evidence="2">Belongs to the CENP-X/MHF2 family.</text>
</comment>
<feature type="compositionally biased region" description="Basic and acidic residues" evidence="7">
    <location>
        <begin position="68"/>
        <end position="80"/>
    </location>
</feature>
<dbReference type="GO" id="GO:0051382">
    <property type="term" value="P:kinetochore assembly"/>
    <property type="evidence" value="ECO:0007669"/>
    <property type="project" value="InterPro"/>
</dbReference>
<evidence type="ECO:0000256" key="1">
    <source>
        <dbReference type="ARBA" id="ARBA00004123"/>
    </source>
</evidence>
<keyword evidence="5" id="KW-0234">DNA repair</keyword>
<evidence type="ECO:0000256" key="6">
    <source>
        <dbReference type="ARBA" id="ARBA00023242"/>
    </source>
</evidence>